<dbReference type="InterPro" id="IPR006305">
    <property type="entry name" value="FliQ"/>
</dbReference>
<comment type="similarity">
    <text evidence="2 9">Belongs to the FliQ/MopD/SpaQ family.</text>
</comment>
<keyword evidence="6 9" id="KW-1133">Transmembrane helix</keyword>
<comment type="function">
    <text evidence="9">Role in flagellar biosynthesis.</text>
</comment>
<protein>
    <recommendedName>
        <fullName evidence="3 9">Flagellar biosynthetic protein FliQ</fullName>
    </recommendedName>
</protein>
<keyword evidence="8 9" id="KW-0975">Bacterial flagellum</keyword>
<evidence type="ECO:0000256" key="5">
    <source>
        <dbReference type="ARBA" id="ARBA00022692"/>
    </source>
</evidence>
<dbReference type="InterPro" id="IPR002191">
    <property type="entry name" value="Bac_export_3"/>
</dbReference>
<keyword evidence="4 9" id="KW-1003">Cell membrane</keyword>
<accession>A0A0C2HXR8</accession>
<evidence type="ECO:0000313" key="11">
    <source>
        <dbReference type="Proteomes" id="UP000035068"/>
    </source>
</evidence>
<dbReference type="PANTHER" id="PTHR34040:SF2">
    <property type="entry name" value="FLAGELLAR BIOSYNTHETIC PROTEIN FLIQ"/>
    <property type="match status" value="1"/>
</dbReference>
<dbReference type="GO" id="GO:0009306">
    <property type="term" value="P:protein secretion"/>
    <property type="evidence" value="ECO:0007669"/>
    <property type="project" value="InterPro"/>
</dbReference>
<evidence type="ECO:0000256" key="4">
    <source>
        <dbReference type="ARBA" id="ARBA00022475"/>
    </source>
</evidence>
<gene>
    <name evidence="9" type="primary">fliQ</name>
    <name evidence="10" type="ORF">GFER_02380</name>
</gene>
<dbReference type="GO" id="GO:0009425">
    <property type="term" value="C:bacterial-type flagellum basal body"/>
    <property type="evidence" value="ECO:0007669"/>
    <property type="project" value="UniProtKB-SubCell"/>
</dbReference>
<dbReference type="PRINTS" id="PR00952">
    <property type="entry name" value="TYPE3IMQPROT"/>
</dbReference>
<proteinExistence type="inferred from homology"/>
<dbReference type="Proteomes" id="UP000035068">
    <property type="component" value="Unassembled WGS sequence"/>
</dbReference>
<evidence type="ECO:0000256" key="3">
    <source>
        <dbReference type="ARBA" id="ARBA00021718"/>
    </source>
</evidence>
<dbReference type="GO" id="GO:0044780">
    <property type="term" value="P:bacterial-type flagellum assembly"/>
    <property type="evidence" value="ECO:0007669"/>
    <property type="project" value="InterPro"/>
</dbReference>
<dbReference type="NCBIfam" id="TIGR01402">
    <property type="entry name" value="fliQ"/>
    <property type="match status" value="1"/>
</dbReference>
<dbReference type="AlphaFoldDB" id="A0A0C2HXR8"/>
<dbReference type="Pfam" id="PF01313">
    <property type="entry name" value="Bac_export_3"/>
    <property type="match status" value="1"/>
</dbReference>
<sequence>MTPEFVVDIGRQAVETVLMVAGPLLIVALVTGLSIAIFQAATQINEQTMTFIPKIVAVLVTLLIMAPWMIKVLLAFTTRIYESIHLVGG</sequence>
<evidence type="ECO:0000256" key="8">
    <source>
        <dbReference type="ARBA" id="ARBA00023143"/>
    </source>
</evidence>
<evidence type="ECO:0000256" key="6">
    <source>
        <dbReference type="ARBA" id="ARBA00022989"/>
    </source>
</evidence>
<dbReference type="GO" id="GO:0005886">
    <property type="term" value="C:plasma membrane"/>
    <property type="evidence" value="ECO:0007669"/>
    <property type="project" value="UniProtKB-SubCell"/>
</dbReference>
<reference evidence="10 11" key="1">
    <citation type="submission" date="2014-12" db="EMBL/GenBank/DDBJ databases">
        <title>Genomes of Geoalkalibacter ferrihydriticus and Geoalkalibacter subterraneus, two haloalkaliphilic metal-reducing members of the Geobacteraceae.</title>
        <authorList>
            <person name="Badalamenti J.P."/>
            <person name="Torres C.I."/>
            <person name="Krajmalnik-Brown R."/>
            <person name="Bond D.R."/>
        </authorList>
    </citation>
    <scope>NUCLEOTIDE SEQUENCE [LARGE SCALE GENOMIC DNA]</scope>
    <source>
        <strain evidence="10 11">DSM 17813</strain>
    </source>
</reference>
<comment type="subcellular location">
    <subcellularLocation>
        <location evidence="1 9">Cell membrane</location>
        <topology evidence="1">Multi-pass membrane protein</topology>
    </subcellularLocation>
    <subcellularLocation>
        <location evidence="9">Bacterial flagellum basal body</location>
    </subcellularLocation>
</comment>
<evidence type="ECO:0000256" key="2">
    <source>
        <dbReference type="ARBA" id="ARBA00006156"/>
    </source>
</evidence>
<dbReference type="PIRSF" id="PIRSF004669">
    <property type="entry name" value="FliQ"/>
    <property type="match status" value="1"/>
</dbReference>
<feature type="transmembrane region" description="Helical" evidence="9">
    <location>
        <begin position="51"/>
        <end position="70"/>
    </location>
</feature>
<dbReference type="EMBL" id="JWJD01000001">
    <property type="protein sequence ID" value="KIH77557.1"/>
    <property type="molecule type" value="Genomic_DNA"/>
</dbReference>
<name>A0A0C2HXR8_9BACT</name>
<dbReference type="RefSeq" id="WP_040095697.1">
    <property type="nucleotide sequence ID" value="NZ_JWJD01000001.1"/>
</dbReference>
<keyword evidence="7 9" id="KW-0472">Membrane</keyword>
<keyword evidence="11" id="KW-1185">Reference proteome</keyword>
<keyword evidence="5 9" id="KW-0812">Transmembrane</keyword>
<dbReference type="PANTHER" id="PTHR34040">
    <property type="entry name" value="FLAGELLAR BIOSYNTHETIC PROTEIN FLIQ"/>
    <property type="match status" value="1"/>
</dbReference>
<evidence type="ECO:0000313" key="10">
    <source>
        <dbReference type="EMBL" id="KIH77557.1"/>
    </source>
</evidence>
<evidence type="ECO:0000256" key="1">
    <source>
        <dbReference type="ARBA" id="ARBA00004651"/>
    </source>
</evidence>
<comment type="caution">
    <text evidence="10">The sequence shown here is derived from an EMBL/GenBank/DDBJ whole genome shotgun (WGS) entry which is preliminary data.</text>
</comment>
<feature type="transmembrane region" description="Helical" evidence="9">
    <location>
        <begin position="20"/>
        <end position="39"/>
    </location>
</feature>
<organism evidence="10 11">
    <name type="scientific">Geoalkalibacter ferrihydriticus DSM 17813</name>
    <dbReference type="NCBI Taxonomy" id="1121915"/>
    <lineage>
        <taxon>Bacteria</taxon>
        <taxon>Pseudomonadati</taxon>
        <taxon>Thermodesulfobacteriota</taxon>
        <taxon>Desulfuromonadia</taxon>
        <taxon>Desulfuromonadales</taxon>
        <taxon>Geoalkalibacteraceae</taxon>
        <taxon>Geoalkalibacter</taxon>
    </lineage>
</organism>
<evidence type="ECO:0000256" key="7">
    <source>
        <dbReference type="ARBA" id="ARBA00023136"/>
    </source>
</evidence>
<evidence type="ECO:0000256" key="9">
    <source>
        <dbReference type="RuleBase" id="RU364090"/>
    </source>
</evidence>